<proteinExistence type="predicted"/>
<accession>A0A1T3MFD5</accession>
<dbReference type="Proteomes" id="UP000190813">
    <property type="component" value="Unassembled WGS sequence"/>
</dbReference>
<dbReference type="EMBL" id="MAHX01000017">
    <property type="protein sequence ID" value="OPC63000.1"/>
    <property type="molecule type" value="Genomic_DNA"/>
</dbReference>
<sequence length="64" mass="7573">MLYAKVKILEEMIINLLFYLFLKKVVNLNEANNRIGYNNRPKHPSVNTINYKANTTRQINKSDF</sequence>
<comment type="caution">
    <text evidence="1">The sequence shown here is derived from an EMBL/GenBank/DDBJ whole genome shotgun (WGS) entry which is preliminary data.</text>
</comment>
<dbReference type="AlphaFoldDB" id="A0A1T3MFD5"/>
<organism evidence="1 2">
    <name type="scientific">Elizabethkingia occulta</name>
    <dbReference type="NCBI Taxonomy" id="1867263"/>
    <lineage>
        <taxon>Bacteria</taxon>
        <taxon>Pseudomonadati</taxon>
        <taxon>Bacteroidota</taxon>
        <taxon>Flavobacteriia</taxon>
        <taxon>Flavobacteriales</taxon>
        <taxon>Weeksellaceae</taxon>
        <taxon>Elizabethkingia</taxon>
    </lineage>
</organism>
<protein>
    <submittedName>
        <fullName evidence="1">Uncharacterized protein</fullName>
    </submittedName>
</protein>
<name>A0A1T3MFD5_9FLAO</name>
<gene>
    <name evidence="1" type="ORF">BAZ10_07460</name>
</gene>
<keyword evidence="2" id="KW-1185">Reference proteome</keyword>
<evidence type="ECO:0000313" key="1">
    <source>
        <dbReference type="EMBL" id="OPC63000.1"/>
    </source>
</evidence>
<evidence type="ECO:0000313" key="2">
    <source>
        <dbReference type="Proteomes" id="UP000190813"/>
    </source>
</evidence>
<reference evidence="1 2" key="1">
    <citation type="submission" date="2016-06" db="EMBL/GenBank/DDBJ databases">
        <title>Revisiting the taxonomy of the Elizabethkingia Genus based on Whole-Genome Sequencing, Optical Mapping, and MALDI-TOF.</title>
        <authorList>
            <person name="Nicholson A.C."/>
        </authorList>
    </citation>
    <scope>NUCLEOTIDE SEQUENCE [LARGE SCALE GENOMIC DNA]</scope>
    <source>
        <strain evidence="1 2">G4070</strain>
    </source>
</reference>